<dbReference type="InterPro" id="IPR046495">
    <property type="entry name" value="DUF6588"/>
</dbReference>
<evidence type="ECO:0008006" key="4">
    <source>
        <dbReference type="Google" id="ProtNLM"/>
    </source>
</evidence>
<keyword evidence="1" id="KW-0732">Signal</keyword>
<dbReference type="STRING" id="692418.SAMN04488029_2883"/>
<feature type="signal peptide" evidence="1">
    <location>
        <begin position="1"/>
        <end position="26"/>
    </location>
</feature>
<gene>
    <name evidence="2" type="ORF">SAMN04488029_2883</name>
</gene>
<dbReference type="AlphaFoldDB" id="A0A1W2GJ88"/>
<dbReference type="Proteomes" id="UP000192472">
    <property type="component" value="Unassembled WGS sequence"/>
</dbReference>
<dbReference type="Pfam" id="PF20230">
    <property type="entry name" value="DUF6588"/>
    <property type="match status" value="1"/>
</dbReference>
<sequence length="368" mass="40632">MRLNFTKSIFILGIIFCLSPMTKSFAQDFVDIFRAPEEDVTEYLNSYIKPGMFSFANGMAGGWYNTAKTHKPLGFDLTLTVNVANIPNDQRQFLFNPNNYSNLRLEGSPSGTTDLPTLVGGDTNERLELQGTYTAPDGESYEYTATTFDAPEGFDPSDLNLPIVGVPVPMIQLGVGLIKNTDIKIRYGKYEATVDASSGLSNDLKYGVNLFGVGIMHDFKQWIPGIKHLPLDMSIFVGYMRFKSTVDFDEDNSSFSAEGTTEMIANNTTIQALVSKKLSILTLYGGIGYNAVSSGLKVKGHIENKELQNSITGENYEVDDPVDFTYDGGSTFRGTVGLRLKLAFITLHTDYTFQKYNTLTAGLGFSFR</sequence>
<keyword evidence="3" id="KW-1185">Reference proteome</keyword>
<proteinExistence type="predicted"/>
<dbReference type="EMBL" id="FWYF01000003">
    <property type="protein sequence ID" value="SMD36408.1"/>
    <property type="molecule type" value="Genomic_DNA"/>
</dbReference>
<evidence type="ECO:0000313" key="3">
    <source>
        <dbReference type="Proteomes" id="UP000192472"/>
    </source>
</evidence>
<evidence type="ECO:0000256" key="1">
    <source>
        <dbReference type="SAM" id="SignalP"/>
    </source>
</evidence>
<name>A0A1W2GJ88_REIFA</name>
<feature type="chain" id="PRO_5012981064" description="Outer membrane protein beta-barrel domain-containing protein" evidence="1">
    <location>
        <begin position="27"/>
        <end position="368"/>
    </location>
</feature>
<dbReference type="OrthoDB" id="9775382at2"/>
<reference evidence="2 3" key="1">
    <citation type="submission" date="2017-04" db="EMBL/GenBank/DDBJ databases">
        <authorList>
            <person name="Afonso C.L."/>
            <person name="Miller P.J."/>
            <person name="Scott M.A."/>
            <person name="Spackman E."/>
            <person name="Goraichik I."/>
            <person name="Dimitrov K.M."/>
            <person name="Suarez D.L."/>
            <person name="Swayne D.E."/>
        </authorList>
    </citation>
    <scope>NUCLEOTIDE SEQUENCE [LARGE SCALE GENOMIC DNA]</scope>
    <source>
        <strain evidence="2 3">DSM 26133</strain>
    </source>
</reference>
<dbReference type="RefSeq" id="WP_139793901.1">
    <property type="nucleotide sequence ID" value="NZ_FWYF01000003.1"/>
</dbReference>
<organism evidence="2 3">
    <name type="scientific">Reichenbachiella faecimaris</name>
    <dbReference type="NCBI Taxonomy" id="692418"/>
    <lineage>
        <taxon>Bacteria</taxon>
        <taxon>Pseudomonadati</taxon>
        <taxon>Bacteroidota</taxon>
        <taxon>Cytophagia</taxon>
        <taxon>Cytophagales</taxon>
        <taxon>Reichenbachiellaceae</taxon>
        <taxon>Reichenbachiella</taxon>
    </lineage>
</organism>
<evidence type="ECO:0000313" key="2">
    <source>
        <dbReference type="EMBL" id="SMD36408.1"/>
    </source>
</evidence>
<accession>A0A1W2GJ88</accession>
<protein>
    <recommendedName>
        <fullName evidence="4">Outer membrane protein beta-barrel domain-containing protein</fullName>
    </recommendedName>
</protein>